<keyword evidence="21" id="KW-1185">Reference proteome</keyword>
<sequence length="4880" mass="543643">MQGLSLVRYRKHSFLWHRLLKIDHQYVEQTFLWPTCVLKRFWFVIKFKSSGKLTSTELFAFGINELANDAMTSRLTSSANARPRSSTPVFLSVLLLFTSGIISEESKSGEVTWYAGCFRRHVEPAQTNVSGTGNLADCSRTCDSLGFLFIAVTTARCMCEETLTHYENIPPLACNATCESTPELNLPCGGQESSEWSVYRAAGPWVQEIQSGAVAKWVEPGYPITLAATVTLRAFWNINLEPYIESDWSNTLELTWHSRGGLLPAALDANISANKSQEVVVWSVTFPAPGTFPIELQVRTLMSSYTTVFNVTVVEPKPRELQLVSTNDQWTLPSCIPPRAHLMGTTAMHVMPNIARALWETKDAGSSELRSDKDSMKVPLVAVFANTTFELEVSTAAGLDLVFDISIWDGHAWHEYRHAPFQQSENRVKCASEPQECRSIVQEFVFTSTGIFSATVHVSNAYGILEKNITIVVMDQQIRDVSAKLEKTSGPVLFTQEVHVFQLQAFTADRNFTFIKVDFGDGVVKNASVRERHSVSSSSHDPVMVTLLADYGDGCTLSLRFDHQYLQEGTFSPLITLFNNVSSVTVELEEPLFLVHEIKEMDIKSPRVGAKDTPIPFSARFNKISGNATVKWITYDHDGNIYGNTRTGFNVFLTFADTGHYKVVCKVFNAISFQTDSTSIYIHDPIKGLHLSCDADLYLEVEQEIICKASVDFGKDAIFLWDFQDGSNVTYIEETGEKSSAAKHTFLSSGSYNICVAAQNSLNKLTRCLDHAVHVEVAVGCLSVVSSAPALPGVPINITATATKGSDLVFGIELEQQNSNLGNFKQLDQKVVTVHDTTIFTFHNIILHSVGSHAMRVYAWNNISNTSGTVNIVIREHPPKFKVKTMWISSPSIVALAVQTLDGALLYREDLIFSFQFPGEPSHLTQVPVVTRDLHLDHLNRGSKPTLSTSPSPPPPSPPPPSSSSSSSLSSYFSSRHPFASTTTKSVSEIPNLLLEEGSDSAETIRSRPIPHERGISEKIKGRGRRFRRDSWRRQKERTHESEEKEKERADGRVQNQSVDLERSRPDQTSAGGYGGTSSAQGGRGNAGRKRTRSMPGSEASVYPSAGARTGAATVPGTHEKSARLASESEQAPLSVHVSVANEVGKETVTLNLTSTSILWDPTKSDRSEWSSRKDLQLTHPGVVNVGHTVQFMLQDKSQNLLLLSVKYGNEPNESVPCHRNSCSWSRLFSDPGVYSLLISLYGRRPSWQGRPLQSVLAVEEPIKGLQILGPSDVAVSCDPVWKAVVATGSHIIFQWFLDDALLQTSVNNEWSRGFLEPAQHVLRVKAFNDIGYGEASLSLKVKHLLQDVTLSVSSKALHGHSTFISVLVKGGASFNISCDFGDGRTAVFSPASSTSETSPLTSWKSKSFQNDEISVQMVRQRNIYNGSLPIYLANISHEYVKSGLFHLLVIVSNGISQVQRRRRLLVEEAIGEVKLTINTPYVMSIDEELVVTAEVHSGENLKFAWDFSDKDIPTIVESNGNTSRARHRFNLPETYNVSVTVSNHVQKSGIKVSLPRPITVVTSVDGVRLVHKKTTGYNGPAWTAPVSHMVEFEAMSRGSMVKFLFDFGDGTSSTVDGNYLRFRNVMRAQGVHTYTQEGSYTVRVTASNALSNMSTENILVVQVPPSGLKIENSTGCVEFGQFIYFNASTERGSNVTFTWKLDDQTELVKAGPEISHQYRSIGQKKIHVTAINQVGQVTGYSVVRVAERILGVTLKIKNHTILLGEPTRYNAVIKPPSIKMSASFIWKIGDTIVKSSFYPELTHIIHEEGRQTANVTAFNCLGHQVSEPVALYVVAPIEGLTLTVLEKGIAPDPVTLKVDFYEGTDIQFTWDFGDGSDPVFTKSTSNKLGVVQHNYTEVGEYTITLTAVNSVSQSELTKKIFVLRETCEPPVLKLFGPRRKANHEVDELEALNSDPIRLESELDVNCVTSNRVRYLWQLWRRDETNPSHLSLLTNVIPKLNFRLPSLLLPAGVLQDGQYLVRLRVDMNGTEIPVYSVVQVNLTVGQAYLVSHIHGGILRHVEQGDMVVLDGSSSGFSHNASSPVSYQWSCVPLGNPTELCFNEGSLQPERMNSSKLIFPLSWLRQSFTDFNFNLTISRTPLSSGPGSGGGWNHGIGVDKYNDLEGTAAGETAVSSQILSIKSQNITNIFVECVQCFENLVNPHSKISVRASSPQWPVDKPLTYTWEVFLLLGEDDEASLLRDIHRSCVKADNSSYLNFLLLDIESPDNALQSLLEKHNDKMDEDQMKDSKNSSTVANEKVSIETTTEIYKHGEDSKAGPLFSKGAFHSPSIMMPVKEYGGSGSRWHHSDSSARRGKSSFTDMIRMNRQYSVLIEPTDTMNVGLGPVPQGVRCIELFEFEGLQEIPSSRRDRPIPVDGHPNEGSSVGQRECGDSPVPDCIRPDTPPSPPPTHVVSRDRVAIEVAPEQTLTGLDQPSLVIKPGVLEQGRAYLVQVSVSAHDGTSGLAMAYFKVNKSPRKGRCTVRPRKGWAMETNFKVFCKGWQDEHEPLRYAVSYSLNDTESPRGFLYQGLRHSITFQLLGGLPENNYIVLIHVNVFDSLGAGTAICRIPIEVKPRSAISAGTSGLGTSLDDGPRSNPRKTPVGNASQQLHEEAEELYSLALSSTFDGGSHGLLLPLTELGVKLNQQARHSPCHHILTPSKTALNQGFTDGLDSQSTGTGPDLEDFCQNRARSRELVIDSLGYIPLRDEVELLQALDCIVEVTAVSEELNWHALVESKSRLKEISHNALSRLFAPHTGGQSSGLSGRGLRLTVEAASNLLQSLASQLKLYNKQMLERIYRHVTEVALEVLNDAIQIALQFHSIGEKPLSLRGNFVSVNASLHSVSSSPPTVAINGMSFQLSRGVISTVRSSLNIYGKEEEGEKKESISTGPRKEVISGNNQWSQTRSSCYQTRSILFLRNPFAFMAKGNDMIQSEVASLDVYNCLGTEMLSIEDLPNTDNINIILPRASSSGGHHGSLEPSTHTEHYLDKTTMNTHYLNSSAPQRFSISQYRSSYGVRPEELRKSIFGHPDSGQLTNPISHGYLHVHIQFQPVPDGRRSFPVLVILSQRNPPHNLKEHDFKQYYGRDVEEIKILLPSHVLEGHQYHITVVEASFNSGRRRPTEVQRRNYTLNTWWSDCLYWNISMGHWSSNGCHVMPSSSVNELHCRCNHLSTFGSHFELIPTYLSYTDVDGFFFSLHENPIVVVLVALVLLIYIVGVLLLSSADAQDTKKDASSCIFLQDNATSHHQKYEIALETGFNRHAGTTSKISIILHGEEGMSETRELISDDNRPMFECNSRDRFIVTLPESLGRIHKIQLWHNNSGSSPGWYLRQAVVRDLNSGQAAYFLCQRWLAVDREDGKVEREFTAVEGRNISFSMVFWLKGSQYLSDFHTWMSVLTRPPHSRFTRVQRLTVCLTLLSAYMCLSALWFKQVPQTIHSEFGLLDLSWHNIIVGCVCCLIIVPLNLLLGFLFRRSRVHYPGYERDRAVLNDLAKPGGAGVGDLSDAEEYQGHSQVTYSILDQSILNWQSIQDWAQKQWLKRQHSVRSSANSVKTSQTSPQLSAPSTTPLVQTLLAEYDTDHASSAWDASSRAAVEKFKTKTTSDDSSSDVSDILNSSRRLFLPFWCRYLAWILCISVICTSITVTIMYGFRFGHTKGVMWIQSVYFSFIVCIFIVQPLLIVLRVLHISLRHRKNLAVFNHYEDGFYGEKGISSVLNKQHSFSSEEDEELQRGVAARSRSRYLRFAGPPQEKQLKSSRKRQIKQKRALLLLRDLLCFFVMVIILSTIAFGKDTRSPFMFNKAVKEALAENIHDGLSFRTIKVPNDWYQWSKAAIINSLYSQALFSGEQQKNTSKSVNQSHPTETLGWLGLVVGQIQLRQLQTVPQDCKPVPYFRGAYDELGCLPSSGSGAIDKGEFNSNKIPWEYVIHGENLLNPGLWGQSTWYDDSGYVVKLDKSREVAASQLQELKKSKWISTDTQAVFVEMTLYNVPTNLFSSVTLLMEVASPLGTIFTTEYVMSTRLFRYVSFFDNIILACELLFVVITLWMMVHEMQGAIKMGKAYFYHFWNYLQLTMCAASLLYVLVYICRFILVSDAIETLRSTFFEEFVNISSICWCDQMLQDLVAIVLFCVIVKSLRILRYHQVFWKLQTVYRRCRQEIFLAAVLYVGLITAFSCLATGLFGSIMYNLRSVWSSFLTLSALSIRVFNWSENMDTAATKQPLLAVVLLFGYIFLHGFVITYIFAVLSQRLKKTRKCRVLALSGRQLLSFYWDILLKMIGIREEPTVEQTDNTLPAEFTMAEILYLVEELLFRMNAVLGTSGLPNKHHSFSDSDSPPNDREDAMSSGGSMDQALITTDDGPFVCQPEGPLPRLEQRLQKIEDKLCSQEPYLAQLLKLDSIGADVLSEEKEKELRSHLEFEIFRQLQMQRRETAPVDVENAPYSAFSNDDLMNDFNAVGLEHIEEAVTNLLSRQSSLSKSKQSTQPLPCSKLTHKVQTGSAGQQSHRDKRNGNQGPAVFISDAESLLSPPKRTLSMKVTGKQARTNQLLGPEVVKGLSKQTYNLRKQDLVRHENPRVKTEKSVGGHTQKVEHQMDKKDFFSATTIGTTSSRDKRFRVDVLYKPDGIPTSSSRSGGNSSGRESDTPTKSQIKHKHGLAIEGTHHMLSFSNASPQSSESDGRNKQNDSSSRYSCHERSNLLRKKPELASKISNKGTMPAHSPESIAARDSGIAGSHGCRTFTGWIPKPKQFNFLPELINPLAAESSSGSEPEVTSSRNRGNQGRRNLRKTKSRGKGKGREGGISNSIDLAADFVPNVHSGGSEFDIIIHRVPSELDREENILTEEFPQL</sequence>
<dbReference type="SMART" id="SM00303">
    <property type="entry name" value="GPS"/>
    <property type="match status" value="1"/>
</dbReference>
<feature type="compositionally biased region" description="Low complexity" evidence="14">
    <location>
        <begin position="4795"/>
        <end position="4815"/>
    </location>
</feature>
<dbReference type="InterPro" id="IPR036392">
    <property type="entry name" value="PLAT/LH2_dom_sf"/>
</dbReference>
<gene>
    <name evidence="20" type="ORF">RRG08_010520</name>
</gene>
<keyword evidence="11" id="KW-0325">Glycoprotein</keyword>
<dbReference type="GO" id="GO:0005929">
    <property type="term" value="C:cilium"/>
    <property type="evidence" value="ECO:0007669"/>
    <property type="project" value="UniProtKB-SubCell"/>
</dbReference>
<feature type="transmembrane region" description="Helical" evidence="15">
    <location>
        <begin position="3700"/>
        <end position="3723"/>
    </location>
</feature>
<feature type="domain" description="REJ" evidence="19">
    <location>
        <begin position="1928"/>
        <end position="2932"/>
    </location>
</feature>
<dbReference type="Gene3D" id="2.60.220.50">
    <property type="match status" value="1"/>
</dbReference>
<feature type="transmembrane region" description="Helical" evidence="15">
    <location>
        <begin position="3488"/>
        <end position="3510"/>
    </location>
</feature>
<feature type="transmembrane region" description="Helical" evidence="15">
    <location>
        <begin position="4257"/>
        <end position="4281"/>
    </location>
</feature>
<feature type="domain" description="PKD" evidence="16">
    <location>
        <begin position="1591"/>
        <end position="1669"/>
    </location>
</feature>
<evidence type="ECO:0000259" key="17">
    <source>
        <dbReference type="PROSITE" id="PS50095"/>
    </source>
</evidence>
<feature type="compositionally biased region" description="Gly residues" evidence="14">
    <location>
        <begin position="1072"/>
        <end position="1086"/>
    </location>
</feature>
<dbReference type="InterPro" id="IPR035986">
    <property type="entry name" value="PKD_dom_sf"/>
</dbReference>
<dbReference type="Pfam" id="PF08016">
    <property type="entry name" value="PKD_channel"/>
    <property type="match status" value="1"/>
</dbReference>
<feature type="compositionally biased region" description="Low complexity" evidence="14">
    <location>
        <begin position="4662"/>
        <end position="4672"/>
    </location>
</feature>
<dbReference type="PANTHER" id="PTHR46730:SF1">
    <property type="entry name" value="PLAT DOMAIN-CONTAINING PROTEIN"/>
    <property type="match status" value="1"/>
</dbReference>
<feature type="compositionally biased region" description="Basic residues" evidence="14">
    <location>
        <begin position="4816"/>
        <end position="4827"/>
    </location>
</feature>
<evidence type="ECO:0000256" key="7">
    <source>
        <dbReference type="ARBA" id="ARBA00022989"/>
    </source>
</evidence>
<evidence type="ECO:0000313" key="21">
    <source>
        <dbReference type="Proteomes" id="UP001283361"/>
    </source>
</evidence>
<keyword evidence="6" id="KW-0677">Repeat</keyword>
<feature type="region of interest" description="Disordered" evidence="14">
    <location>
        <begin position="939"/>
        <end position="976"/>
    </location>
</feature>
<accession>A0AAE1ANG5</accession>
<reference evidence="20" key="1">
    <citation type="journal article" date="2023" name="G3 (Bethesda)">
        <title>A reference genome for the long-term kleptoplast-retaining sea slug Elysia crispata morphotype clarki.</title>
        <authorList>
            <person name="Eastman K.E."/>
            <person name="Pendleton A.L."/>
            <person name="Shaikh M.A."/>
            <person name="Suttiyut T."/>
            <person name="Ogas R."/>
            <person name="Tomko P."/>
            <person name="Gavelis G."/>
            <person name="Widhalm J.R."/>
            <person name="Wisecaver J.H."/>
        </authorList>
    </citation>
    <scope>NUCLEOTIDE SEQUENCE</scope>
    <source>
        <strain evidence="20">ECLA1</strain>
    </source>
</reference>
<dbReference type="PROSITE" id="PS51111">
    <property type="entry name" value="REJ"/>
    <property type="match status" value="1"/>
</dbReference>
<dbReference type="InterPro" id="IPR042060">
    <property type="entry name" value="PLAT_polycystin1"/>
</dbReference>
<evidence type="ECO:0000256" key="5">
    <source>
        <dbReference type="ARBA" id="ARBA00022692"/>
    </source>
</evidence>
<feature type="region of interest" description="Disordered" evidence="14">
    <location>
        <begin position="4510"/>
        <end position="4549"/>
    </location>
</feature>
<feature type="region of interest" description="Disordered" evidence="14">
    <location>
        <begin position="4700"/>
        <end position="4754"/>
    </location>
</feature>
<evidence type="ECO:0000256" key="14">
    <source>
        <dbReference type="SAM" id="MobiDB-lite"/>
    </source>
</evidence>
<evidence type="ECO:0000256" key="3">
    <source>
        <dbReference type="ARBA" id="ARBA00007200"/>
    </source>
</evidence>
<dbReference type="PROSITE" id="PS50221">
    <property type="entry name" value="GAIN_B"/>
    <property type="match status" value="1"/>
</dbReference>
<evidence type="ECO:0000256" key="15">
    <source>
        <dbReference type="SAM" id="Phobius"/>
    </source>
</evidence>
<feature type="region of interest" description="Disordered" evidence="14">
    <location>
        <begin position="2405"/>
        <end position="2453"/>
    </location>
</feature>
<evidence type="ECO:0000256" key="9">
    <source>
        <dbReference type="ARBA" id="ARBA00023136"/>
    </source>
</evidence>
<dbReference type="Pfam" id="PF20519">
    <property type="entry name" value="Polycystin_dom"/>
    <property type="match status" value="1"/>
</dbReference>
<feature type="region of interest" description="Disordered" evidence="14">
    <location>
        <begin position="998"/>
        <end position="1132"/>
    </location>
</feature>
<evidence type="ECO:0000259" key="16">
    <source>
        <dbReference type="PROSITE" id="PS50093"/>
    </source>
</evidence>
<dbReference type="InterPro" id="IPR013783">
    <property type="entry name" value="Ig-like_fold"/>
</dbReference>
<feature type="compositionally biased region" description="Polar residues" evidence="14">
    <location>
        <begin position="4700"/>
        <end position="4709"/>
    </location>
</feature>
<feature type="transmembrane region" description="Helical" evidence="15">
    <location>
        <begin position="3666"/>
        <end position="3688"/>
    </location>
</feature>
<feature type="transmembrane region" description="Helical" evidence="15">
    <location>
        <begin position="3241"/>
        <end position="3260"/>
    </location>
</feature>
<dbReference type="GO" id="GO:0006816">
    <property type="term" value="P:calcium ion transport"/>
    <property type="evidence" value="ECO:0007669"/>
    <property type="project" value="TreeGrafter"/>
</dbReference>
<evidence type="ECO:0000256" key="1">
    <source>
        <dbReference type="ARBA" id="ARBA00004138"/>
    </source>
</evidence>
<dbReference type="InterPro" id="IPR000601">
    <property type="entry name" value="PKD_dom"/>
</dbReference>
<keyword evidence="5 15" id="KW-0812">Transmembrane</keyword>
<dbReference type="Gene3D" id="2.60.60.20">
    <property type="entry name" value="PLAT/LH2 domain"/>
    <property type="match status" value="1"/>
</dbReference>
<comment type="subcellular location">
    <subcellularLocation>
        <location evidence="2">Cell membrane</location>
        <topology evidence="2">Multi-pass membrane protein</topology>
    </subcellularLocation>
    <subcellularLocation>
        <location evidence="1">Cell projection</location>
        <location evidence="1">Cilium</location>
    </subcellularLocation>
</comment>
<feature type="domain" description="PKD" evidence="16">
    <location>
        <begin position="1864"/>
        <end position="1923"/>
    </location>
</feature>
<evidence type="ECO:0000256" key="2">
    <source>
        <dbReference type="ARBA" id="ARBA00004651"/>
    </source>
</evidence>
<evidence type="ECO:0000256" key="13">
    <source>
        <dbReference type="PROSITE-ProRule" id="PRU00152"/>
    </source>
</evidence>
<dbReference type="GO" id="GO:0005886">
    <property type="term" value="C:plasma membrane"/>
    <property type="evidence" value="ECO:0007669"/>
    <property type="project" value="UniProtKB-SubCell"/>
</dbReference>
<evidence type="ECO:0000259" key="19">
    <source>
        <dbReference type="PROSITE" id="PS51111"/>
    </source>
</evidence>
<organism evidence="20 21">
    <name type="scientific">Elysia crispata</name>
    <name type="common">lettuce slug</name>
    <dbReference type="NCBI Taxonomy" id="231223"/>
    <lineage>
        <taxon>Eukaryota</taxon>
        <taxon>Metazoa</taxon>
        <taxon>Spiralia</taxon>
        <taxon>Lophotrochozoa</taxon>
        <taxon>Mollusca</taxon>
        <taxon>Gastropoda</taxon>
        <taxon>Heterobranchia</taxon>
        <taxon>Euthyneura</taxon>
        <taxon>Panpulmonata</taxon>
        <taxon>Sacoglossa</taxon>
        <taxon>Placobranchoidea</taxon>
        <taxon>Plakobranchidae</taxon>
        <taxon>Elysia</taxon>
    </lineage>
</organism>
<evidence type="ECO:0000256" key="4">
    <source>
        <dbReference type="ARBA" id="ARBA00022475"/>
    </source>
</evidence>
<dbReference type="SMART" id="SM00308">
    <property type="entry name" value="LH2"/>
    <property type="match status" value="1"/>
</dbReference>
<dbReference type="InterPro" id="IPR046338">
    <property type="entry name" value="GAIN_dom_sf"/>
</dbReference>
<feature type="transmembrane region" description="Helical" evidence="15">
    <location>
        <begin position="4155"/>
        <end position="4175"/>
    </location>
</feature>
<dbReference type="Pfam" id="PF01825">
    <property type="entry name" value="GPS"/>
    <property type="match status" value="1"/>
</dbReference>
<feature type="compositionally biased region" description="Basic and acidic residues" evidence="14">
    <location>
        <begin position="1029"/>
        <end position="1052"/>
    </location>
</feature>
<evidence type="ECO:0000256" key="8">
    <source>
        <dbReference type="ARBA" id="ARBA00023069"/>
    </source>
</evidence>
<feature type="region of interest" description="Disordered" evidence="14">
    <location>
        <begin position="4604"/>
        <end position="4628"/>
    </location>
</feature>
<proteinExistence type="inferred from homology"/>
<keyword evidence="8" id="KW-0969">Cilium</keyword>
<dbReference type="SUPFAM" id="SSF49723">
    <property type="entry name" value="Lipase/lipooxygenase domain (PLAT/LH2 domain)"/>
    <property type="match status" value="1"/>
</dbReference>
<dbReference type="Pfam" id="PF02010">
    <property type="entry name" value="REJ"/>
    <property type="match status" value="2"/>
</dbReference>
<dbReference type="PANTHER" id="PTHR46730">
    <property type="entry name" value="POLYCYSTIN-1"/>
    <property type="match status" value="1"/>
</dbReference>
<feature type="transmembrane region" description="Helical" evidence="15">
    <location>
        <begin position="4227"/>
        <end position="4245"/>
    </location>
</feature>
<protein>
    <submittedName>
        <fullName evidence="20">Uncharacterized protein</fullName>
    </submittedName>
</protein>
<dbReference type="InterPro" id="IPR046791">
    <property type="entry name" value="Polycystin_dom"/>
</dbReference>
<dbReference type="PROSITE" id="PS50095">
    <property type="entry name" value="PLAT"/>
    <property type="match status" value="1"/>
</dbReference>
<dbReference type="SMART" id="SM00089">
    <property type="entry name" value="PKD"/>
    <property type="match status" value="8"/>
</dbReference>
<keyword evidence="4" id="KW-1003">Cell membrane</keyword>
<feature type="region of interest" description="Disordered" evidence="14">
    <location>
        <begin position="4794"/>
        <end position="4835"/>
    </location>
</feature>
<feature type="transmembrane region" description="Helical" evidence="15">
    <location>
        <begin position="4064"/>
        <end position="4085"/>
    </location>
</feature>
<feature type="transmembrane region" description="Helical" evidence="15">
    <location>
        <begin position="4105"/>
        <end position="4127"/>
    </location>
</feature>
<dbReference type="Gene3D" id="2.60.40.10">
    <property type="entry name" value="Immunoglobulins"/>
    <property type="match status" value="5"/>
</dbReference>
<feature type="transmembrane region" description="Helical" evidence="15">
    <location>
        <begin position="4195"/>
        <end position="4221"/>
    </location>
</feature>
<dbReference type="InterPro" id="IPR014010">
    <property type="entry name" value="REJ_dom"/>
</dbReference>
<evidence type="ECO:0000256" key="11">
    <source>
        <dbReference type="ARBA" id="ARBA00023180"/>
    </source>
</evidence>
<evidence type="ECO:0000313" key="20">
    <source>
        <dbReference type="EMBL" id="KAK3791120.1"/>
    </source>
</evidence>
<feature type="compositionally biased region" description="Pro residues" evidence="14">
    <location>
        <begin position="951"/>
        <end position="962"/>
    </location>
</feature>
<keyword evidence="7 15" id="KW-1133">Transmembrane helix</keyword>
<keyword evidence="9 15" id="KW-0472">Membrane</keyword>
<feature type="transmembrane region" description="Helical" evidence="15">
    <location>
        <begin position="3450"/>
        <end position="3468"/>
    </location>
</feature>
<dbReference type="SUPFAM" id="SSF49299">
    <property type="entry name" value="PKD domain"/>
    <property type="match status" value="6"/>
</dbReference>
<feature type="region of interest" description="Disordered" evidence="14">
    <location>
        <begin position="4649"/>
        <end position="4684"/>
    </location>
</feature>
<dbReference type="InterPro" id="IPR000203">
    <property type="entry name" value="GPS"/>
</dbReference>
<feature type="domain" description="PLAT" evidence="17">
    <location>
        <begin position="3287"/>
        <end position="3405"/>
    </location>
</feature>
<dbReference type="InterPro" id="IPR022409">
    <property type="entry name" value="PKD/Chitinase_dom"/>
</dbReference>
<dbReference type="CDD" id="cd00146">
    <property type="entry name" value="PKD"/>
    <property type="match status" value="5"/>
</dbReference>
<dbReference type="PROSITE" id="PS50093">
    <property type="entry name" value="PKD"/>
    <property type="match status" value="5"/>
</dbReference>
<comment type="caution">
    <text evidence="20">The sequence shown here is derived from an EMBL/GenBank/DDBJ whole genome shotgun (WGS) entry which is preliminary data.</text>
</comment>
<dbReference type="CDD" id="cd01752">
    <property type="entry name" value="PLAT_polycystin"/>
    <property type="match status" value="1"/>
</dbReference>
<feature type="domain" description="GAIN-B" evidence="18">
    <location>
        <begin position="3073"/>
        <end position="3226"/>
    </location>
</feature>
<feature type="domain" description="PKD" evidence="16">
    <location>
        <begin position="714"/>
        <end position="780"/>
    </location>
</feature>
<dbReference type="InterPro" id="IPR002859">
    <property type="entry name" value="PKD/REJ-like"/>
</dbReference>
<feature type="region of interest" description="Disordered" evidence="14">
    <location>
        <begin position="2621"/>
        <end position="2649"/>
    </location>
</feature>
<keyword evidence="12" id="KW-0966">Cell projection</keyword>
<dbReference type="InterPro" id="IPR001024">
    <property type="entry name" value="PLAT/LH2_dom"/>
</dbReference>
<evidence type="ECO:0000256" key="12">
    <source>
        <dbReference type="ARBA" id="ARBA00023273"/>
    </source>
</evidence>
<dbReference type="Proteomes" id="UP001283361">
    <property type="component" value="Unassembled WGS sequence"/>
</dbReference>
<evidence type="ECO:0000256" key="10">
    <source>
        <dbReference type="ARBA" id="ARBA00023157"/>
    </source>
</evidence>
<feature type="transmembrane region" description="Helical" evidence="15">
    <location>
        <begin position="3804"/>
        <end position="3827"/>
    </location>
</feature>
<keyword evidence="10" id="KW-1015">Disulfide bond</keyword>
<comment type="caution">
    <text evidence="13">Lacks conserved residue(s) required for the propagation of feature annotation.</text>
</comment>
<feature type="region of interest" description="Disordered" evidence="14">
    <location>
        <begin position="2339"/>
        <end position="2359"/>
    </location>
</feature>
<dbReference type="Pfam" id="PF00801">
    <property type="entry name" value="PKD"/>
    <property type="match status" value="5"/>
</dbReference>
<evidence type="ECO:0000259" key="18">
    <source>
        <dbReference type="PROSITE" id="PS50221"/>
    </source>
</evidence>
<dbReference type="GO" id="GO:0005261">
    <property type="term" value="F:monoatomic cation channel activity"/>
    <property type="evidence" value="ECO:0007669"/>
    <property type="project" value="TreeGrafter"/>
</dbReference>
<feature type="compositionally biased region" description="Polar residues" evidence="14">
    <location>
        <begin position="4528"/>
        <end position="4537"/>
    </location>
</feature>
<name>A0AAE1ANG5_9GAST</name>
<dbReference type="InterPro" id="IPR013122">
    <property type="entry name" value="PKD1_2_channel"/>
</dbReference>
<feature type="region of interest" description="Disordered" evidence="14">
    <location>
        <begin position="4360"/>
        <end position="4392"/>
    </location>
</feature>
<feature type="domain" description="PKD" evidence="16">
    <location>
        <begin position="1689"/>
        <end position="1746"/>
    </location>
</feature>
<dbReference type="InterPro" id="IPR057244">
    <property type="entry name" value="GAIN_B"/>
</dbReference>
<dbReference type="Pfam" id="PF01477">
    <property type="entry name" value="PLAT"/>
    <property type="match status" value="1"/>
</dbReference>
<evidence type="ECO:0000256" key="6">
    <source>
        <dbReference type="ARBA" id="ARBA00022737"/>
    </source>
</evidence>
<comment type="similarity">
    <text evidence="3">Belongs to the polycystin family.</text>
</comment>
<feature type="compositionally biased region" description="Basic and acidic residues" evidence="14">
    <location>
        <begin position="1003"/>
        <end position="1021"/>
    </location>
</feature>
<feature type="compositionally biased region" description="Basic and acidic residues" evidence="14">
    <location>
        <begin position="4724"/>
        <end position="4738"/>
    </location>
</feature>
<dbReference type="EMBL" id="JAWDGP010001486">
    <property type="protein sequence ID" value="KAK3791120.1"/>
    <property type="molecule type" value="Genomic_DNA"/>
</dbReference>
<feature type="domain" description="PKD" evidence="16">
    <location>
        <begin position="1498"/>
        <end position="1546"/>
    </location>
</feature>